<dbReference type="PANTHER" id="PTHR11999">
    <property type="entry name" value="GROUP II PYRIDOXAL-5-PHOSPHATE DECARBOXYLASE"/>
    <property type="match status" value="1"/>
</dbReference>
<dbReference type="SUPFAM" id="SSF53383">
    <property type="entry name" value="PLP-dependent transferases"/>
    <property type="match status" value="1"/>
</dbReference>
<dbReference type="EMBL" id="JAIWYP010000002">
    <property type="protein sequence ID" value="KAH3866454.1"/>
    <property type="molecule type" value="Genomic_DNA"/>
</dbReference>
<dbReference type="PANTHER" id="PTHR11999:SF167">
    <property type="entry name" value="AROMATIC-L-AMINO-ACID DECARBOXYLASE"/>
    <property type="match status" value="1"/>
</dbReference>
<protein>
    <submittedName>
        <fullName evidence="3">Uncharacterized protein</fullName>
    </submittedName>
</protein>
<keyword evidence="2" id="KW-0456">Lyase</keyword>
<evidence type="ECO:0000256" key="1">
    <source>
        <dbReference type="ARBA" id="ARBA00011738"/>
    </source>
</evidence>
<evidence type="ECO:0000313" key="3">
    <source>
        <dbReference type="EMBL" id="KAH3866454.1"/>
    </source>
</evidence>
<dbReference type="InterPro" id="IPR010977">
    <property type="entry name" value="Aromatic_deC"/>
</dbReference>
<reference evidence="3" key="1">
    <citation type="journal article" date="2019" name="bioRxiv">
        <title>The Genome of the Zebra Mussel, Dreissena polymorpha: A Resource for Invasive Species Research.</title>
        <authorList>
            <person name="McCartney M.A."/>
            <person name="Auch B."/>
            <person name="Kono T."/>
            <person name="Mallez S."/>
            <person name="Zhang Y."/>
            <person name="Obille A."/>
            <person name="Becker A."/>
            <person name="Abrahante J.E."/>
            <person name="Garbe J."/>
            <person name="Badalamenti J.P."/>
            <person name="Herman A."/>
            <person name="Mangelson H."/>
            <person name="Liachko I."/>
            <person name="Sullivan S."/>
            <person name="Sone E.D."/>
            <person name="Koren S."/>
            <person name="Silverstein K.A.T."/>
            <person name="Beckman K.B."/>
            <person name="Gohl D.M."/>
        </authorList>
    </citation>
    <scope>NUCLEOTIDE SEQUENCE</scope>
    <source>
        <strain evidence="3">Duluth1</strain>
        <tissue evidence="3">Whole animal</tissue>
    </source>
</reference>
<dbReference type="GO" id="GO:0005737">
    <property type="term" value="C:cytoplasm"/>
    <property type="evidence" value="ECO:0007669"/>
    <property type="project" value="TreeGrafter"/>
</dbReference>
<proteinExistence type="predicted"/>
<accession>A0A9D4LZ82</accession>
<evidence type="ECO:0000256" key="2">
    <source>
        <dbReference type="ARBA" id="ARBA00022793"/>
    </source>
</evidence>
<evidence type="ECO:0000313" key="4">
    <source>
        <dbReference type="Proteomes" id="UP000828390"/>
    </source>
</evidence>
<dbReference type="GO" id="GO:0006520">
    <property type="term" value="P:amino acid metabolic process"/>
    <property type="evidence" value="ECO:0007669"/>
    <property type="project" value="InterPro"/>
</dbReference>
<keyword evidence="2" id="KW-0210">Decarboxylase</keyword>
<dbReference type="AlphaFoldDB" id="A0A9D4LZ82"/>
<organism evidence="3 4">
    <name type="scientific">Dreissena polymorpha</name>
    <name type="common">Zebra mussel</name>
    <name type="synonym">Mytilus polymorpha</name>
    <dbReference type="NCBI Taxonomy" id="45954"/>
    <lineage>
        <taxon>Eukaryota</taxon>
        <taxon>Metazoa</taxon>
        <taxon>Spiralia</taxon>
        <taxon>Lophotrochozoa</taxon>
        <taxon>Mollusca</taxon>
        <taxon>Bivalvia</taxon>
        <taxon>Autobranchia</taxon>
        <taxon>Heteroconchia</taxon>
        <taxon>Euheterodonta</taxon>
        <taxon>Imparidentia</taxon>
        <taxon>Neoheterodontei</taxon>
        <taxon>Myida</taxon>
        <taxon>Dreissenoidea</taxon>
        <taxon>Dreissenidae</taxon>
        <taxon>Dreissena</taxon>
    </lineage>
</organism>
<sequence length="75" mass="8909">MKWNTTQWIHKISGKEMVDYIADYLQNIRERRVLPNVKPGYMRHLVPDHAPQMGEDWNQIMDDVERVIMPGVCTI</sequence>
<dbReference type="Gene3D" id="1.20.1340.10">
    <property type="entry name" value="dopa decarboxylase, N-terminal domain"/>
    <property type="match status" value="1"/>
</dbReference>
<keyword evidence="4" id="KW-1185">Reference proteome</keyword>
<comment type="subunit">
    <text evidence="1">Homodimer.</text>
</comment>
<dbReference type="InterPro" id="IPR015424">
    <property type="entry name" value="PyrdxlP-dep_Trfase"/>
</dbReference>
<comment type="caution">
    <text evidence="3">The sequence shown here is derived from an EMBL/GenBank/DDBJ whole genome shotgun (WGS) entry which is preliminary data.</text>
</comment>
<reference evidence="3" key="2">
    <citation type="submission" date="2020-11" db="EMBL/GenBank/DDBJ databases">
        <authorList>
            <person name="McCartney M.A."/>
            <person name="Auch B."/>
            <person name="Kono T."/>
            <person name="Mallez S."/>
            <person name="Becker A."/>
            <person name="Gohl D.M."/>
            <person name="Silverstein K.A.T."/>
            <person name="Koren S."/>
            <person name="Bechman K.B."/>
            <person name="Herman A."/>
            <person name="Abrahante J.E."/>
            <person name="Garbe J."/>
        </authorList>
    </citation>
    <scope>NUCLEOTIDE SEQUENCE</scope>
    <source>
        <strain evidence="3">Duluth1</strain>
        <tissue evidence="3">Whole animal</tissue>
    </source>
</reference>
<gene>
    <name evidence="3" type="ORF">DPMN_029518</name>
</gene>
<dbReference type="PRINTS" id="PR00800">
    <property type="entry name" value="YHDCRBOXLASE"/>
</dbReference>
<dbReference type="Proteomes" id="UP000828390">
    <property type="component" value="Unassembled WGS sequence"/>
</dbReference>
<name>A0A9D4LZ82_DREPO</name>
<dbReference type="GO" id="GO:0016831">
    <property type="term" value="F:carboxy-lyase activity"/>
    <property type="evidence" value="ECO:0007669"/>
    <property type="project" value="UniProtKB-KW"/>
</dbReference>